<dbReference type="EMBL" id="AWEZ01000064">
    <property type="protein sequence ID" value="ERL06495.1"/>
    <property type="molecule type" value="Genomic_DNA"/>
</dbReference>
<evidence type="ECO:0000256" key="3">
    <source>
        <dbReference type="ARBA" id="ARBA00021310"/>
    </source>
</evidence>
<dbReference type="InterPro" id="IPR037278">
    <property type="entry name" value="ARFGAP/RecO"/>
</dbReference>
<dbReference type="SUPFAM" id="SSF57863">
    <property type="entry name" value="ArfGap/RecO-like zinc finger"/>
    <property type="match status" value="1"/>
</dbReference>
<dbReference type="GO" id="GO:0006310">
    <property type="term" value="P:DNA recombination"/>
    <property type="evidence" value="ECO:0007669"/>
    <property type="project" value="UniProtKB-UniRule"/>
</dbReference>
<evidence type="ECO:0000256" key="6">
    <source>
        <dbReference type="ARBA" id="ARBA00023204"/>
    </source>
</evidence>
<evidence type="ECO:0000256" key="8">
    <source>
        <dbReference type="HAMAP-Rule" id="MF_00201"/>
    </source>
</evidence>
<name>U2TJ41_9ACTN</name>
<dbReference type="Proteomes" id="UP000016638">
    <property type="component" value="Unassembled WGS sequence"/>
</dbReference>
<dbReference type="Gene3D" id="2.40.50.140">
    <property type="entry name" value="Nucleic acid-binding proteins"/>
    <property type="match status" value="1"/>
</dbReference>
<keyword evidence="11" id="KW-1185">Reference proteome</keyword>
<keyword evidence="5 8" id="KW-0233">DNA recombination</keyword>
<dbReference type="PANTHER" id="PTHR33991:SF1">
    <property type="entry name" value="DNA REPAIR PROTEIN RECO"/>
    <property type="match status" value="1"/>
</dbReference>
<evidence type="ECO:0000256" key="7">
    <source>
        <dbReference type="ARBA" id="ARBA00033409"/>
    </source>
</evidence>
<evidence type="ECO:0000313" key="10">
    <source>
        <dbReference type="EMBL" id="ERL06495.1"/>
    </source>
</evidence>
<organism evidence="10 11">
    <name type="scientific">Olsenella profusa F0195</name>
    <dbReference type="NCBI Taxonomy" id="1125712"/>
    <lineage>
        <taxon>Bacteria</taxon>
        <taxon>Bacillati</taxon>
        <taxon>Actinomycetota</taxon>
        <taxon>Coriobacteriia</taxon>
        <taxon>Coriobacteriales</taxon>
        <taxon>Atopobiaceae</taxon>
        <taxon>Olsenella</taxon>
    </lineage>
</organism>
<dbReference type="GO" id="GO:0006302">
    <property type="term" value="P:double-strand break repair"/>
    <property type="evidence" value="ECO:0007669"/>
    <property type="project" value="TreeGrafter"/>
</dbReference>
<accession>U2TJ41</accession>
<dbReference type="GO" id="GO:0043590">
    <property type="term" value="C:bacterial nucleoid"/>
    <property type="evidence" value="ECO:0007669"/>
    <property type="project" value="TreeGrafter"/>
</dbReference>
<evidence type="ECO:0000256" key="4">
    <source>
        <dbReference type="ARBA" id="ARBA00022763"/>
    </source>
</evidence>
<evidence type="ECO:0000259" key="9">
    <source>
        <dbReference type="Pfam" id="PF11967"/>
    </source>
</evidence>
<dbReference type="InterPro" id="IPR042242">
    <property type="entry name" value="RecO_C"/>
</dbReference>
<dbReference type="RefSeq" id="WP_021726949.1">
    <property type="nucleotide sequence ID" value="NZ_AWEZ01000064.1"/>
</dbReference>
<dbReference type="InterPro" id="IPR003717">
    <property type="entry name" value="RecO"/>
</dbReference>
<dbReference type="Pfam" id="PF11967">
    <property type="entry name" value="RecO_N"/>
    <property type="match status" value="1"/>
</dbReference>
<dbReference type="STRING" id="1125712.HMPREF1316_1326"/>
<dbReference type="InterPro" id="IPR012340">
    <property type="entry name" value="NA-bd_OB-fold"/>
</dbReference>
<sequence length="250" mass="26713">MAGRRTYRTSAIVLDRTKLAEQDLILTLLAASGAEVRAVAKGARKPGGRLASRVELFSETDFLLAKGRGALDIVSEASLVDAHQRIRGDFARLSAASAIAEVARLTCFQDSKDGFLYPICSRALAAVEQAADQEHLDLVVATYAFKVLAHAGWRPALDSCVACGDADVSYFSVRAGGVLCASCAKDVPGAEEMGPARRDWLCSLIGLTFDALLASGIDLETSTELVSLAHRWAATHLDARLRAFEFLLSV</sequence>
<dbReference type="InterPro" id="IPR022572">
    <property type="entry name" value="DNA_rep/recomb_RecO_N"/>
</dbReference>
<dbReference type="OrthoDB" id="9812244at2"/>
<evidence type="ECO:0000256" key="5">
    <source>
        <dbReference type="ARBA" id="ARBA00023172"/>
    </source>
</evidence>
<evidence type="ECO:0000256" key="2">
    <source>
        <dbReference type="ARBA" id="ARBA00007452"/>
    </source>
</evidence>
<dbReference type="Gene3D" id="1.20.1440.120">
    <property type="entry name" value="Recombination protein O, C-terminal domain"/>
    <property type="match status" value="1"/>
</dbReference>
<proteinExistence type="inferred from homology"/>
<dbReference type="Pfam" id="PF02565">
    <property type="entry name" value="RecO_C"/>
    <property type="match status" value="1"/>
</dbReference>
<evidence type="ECO:0000256" key="1">
    <source>
        <dbReference type="ARBA" id="ARBA00003065"/>
    </source>
</evidence>
<dbReference type="PATRIC" id="fig|1125712.3.peg.2092"/>
<dbReference type="NCBIfam" id="TIGR00613">
    <property type="entry name" value="reco"/>
    <property type="match status" value="1"/>
</dbReference>
<evidence type="ECO:0000313" key="11">
    <source>
        <dbReference type="Proteomes" id="UP000016638"/>
    </source>
</evidence>
<dbReference type="eggNOG" id="COG1381">
    <property type="taxonomic scope" value="Bacteria"/>
</dbReference>
<feature type="domain" description="DNA replication/recombination mediator RecO N-terminal" evidence="9">
    <location>
        <begin position="6"/>
        <end position="81"/>
    </location>
</feature>
<dbReference type="AlphaFoldDB" id="U2TJ41"/>
<dbReference type="PANTHER" id="PTHR33991">
    <property type="entry name" value="DNA REPAIR PROTEIN RECO"/>
    <property type="match status" value="1"/>
</dbReference>
<comment type="caution">
    <text evidence="10">The sequence shown here is derived from an EMBL/GenBank/DDBJ whole genome shotgun (WGS) entry which is preliminary data.</text>
</comment>
<dbReference type="HAMAP" id="MF_00201">
    <property type="entry name" value="RecO"/>
    <property type="match status" value="1"/>
</dbReference>
<comment type="similarity">
    <text evidence="2 8">Belongs to the RecO family.</text>
</comment>
<keyword evidence="4 8" id="KW-0227">DNA damage</keyword>
<dbReference type="SUPFAM" id="SSF50249">
    <property type="entry name" value="Nucleic acid-binding proteins"/>
    <property type="match status" value="1"/>
</dbReference>
<reference evidence="10 11" key="1">
    <citation type="submission" date="2013-08" db="EMBL/GenBank/DDBJ databases">
        <authorList>
            <person name="Durkin A.S."/>
            <person name="Haft D.R."/>
            <person name="McCorrison J."/>
            <person name="Torralba M."/>
            <person name="Gillis M."/>
            <person name="Haft D.H."/>
            <person name="Methe B."/>
            <person name="Sutton G."/>
            <person name="Nelson K.E."/>
        </authorList>
    </citation>
    <scope>NUCLEOTIDE SEQUENCE [LARGE SCALE GENOMIC DNA]</scope>
    <source>
        <strain evidence="10 11">F0195</strain>
    </source>
</reference>
<protein>
    <recommendedName>
        <fullName evidence="3 8">DNA repair protein RecO</fullName>
    </recommendedName>
    <alternativeName>
        <fullName evidence="7 8">Recombination protein O</fullName>
    </alternativeName>
</protein>
<comment type="function">
    <text evidence="1 8">Involved in DNA repair and RecF pathway recombination.</text>
</comment>
<gene>
    <name evidence="8 10" type="primary">recO</name>
    <name evidence="10" type="ORF">HMPREF1316_1326</name>
</gene>
<keyword evidence="6 8" id="KW-0234">DNA repair</keyword>